<sequence>MIPYQCSPLSTPQGIVDTFKECAQFQKEKDLNSFVSVVVLDEVGLAEDSRRMPLKVL</sequence>
<dbReference type="GO" id="GO:0004842">
    <property type="term" value="F:ubiquitin-protein transferase activity"/>
    <property type="evidence" value="ECO:0007669"/>
    <property type="project" value="InterPro"/>
</dbReference>
<organism evidence="1 2">
    <name type="scientific">Dreissena polymorpha</name>
    <name type="common">Zebra mussel</name>
    <name type="synonym">Mytilus polymorpha</name>
    <dbReference type="NCBI Taxonomy" id="45954"/>
    <lineage>
        <taxon>Eukaryota</taxon>
        <taxon>Metazoa</taxon>
        <taxon>Spiralia</taxon>
        <taxon>Lophotrochozoa</taxon>
        <taxon>Mollusca</taxon>
        <taxon>Bivalvia</taxon>
        <taxon>Autobranchia</taxon>
        <taxon>Heteroconchia</taxon>
        <taxon>Euheterodonta</taxon>
        <taxon>Imparidentia</taxon>
        <taxon>Neoheterodontei</taxon>
        <taxon>Myida</taxon>
        <taxon>Dreissenoidea</taxon>
        <taxon>Dreissenidae</taxon>
        <taxon>Dreissena</taxon>
    </lineage>
</organism>
<reference evidence="1" key="1">
    <citation type="journal article" date="2019" name="bioRxiv">
        <title>The Genome of the Zebra Mussel, Dreissena polymorpha: A Resource for Invasive Species Research.</title>
        <authorList>
            <person name="McCartney M.A."/>
            <person name="Auch B."/>
            <person name="Kono T."/>
            <person name="Mallez S."/>
            <person name="Zhang Y."/>
            <person name="Obille A."/>
            <person name="Becker A."/>
            <person name="Abrahante J.E."/>
            <person name="Garbe J."/>
            <person name="Badalamenti J.P."/>
            <person name="Herman A."/>
            <person name="Mangelson H."/>
            <person name="Liachko I."/>
            <person name="Sullivan S."/>
            <person name="Sone E.D."/>
            <person name="Koren S."/>
            <person name="Silverstein K.A.T."/>
            <person name="Beckman K.B."/>
            <person name="Gohl D.M."/>
        </authorList>
    </citation>
    <scope>NUCLEOTIDE SEQUENCE</scope>
    <source>
        <strain evidence="1">Duluth1</strain>
        <tissue evidence="1">Whole animal</tissue>
    </source>
</reference>
<name>A0A9D4D0R8_DREPO</name>
<evidence type="ECO:0000313" key="1">
    <source>
        <dbReference type="EMBL" id="KAH3735694.1"/>
    </source>
</evidence>
<reference evidence="1" key="2">
    <citation type="submission" date="2020-11" db="EMBL/GenBank/DDBJ databases">
        <authorList>
            <person name="McCartney M.A."/>
            <person name="Auch B."/>
            <person name="Kono T."/>
            <person name="Mallez S."/>
            <person name="Becker A."/>
            <person name="Gohl D.M."/>
            <person name="Silverstein K.A.T."/>
            <person name="Koren S."/>
            <person name="Bechman K.B."/>
            <person name="Herman A."/>
            <person name="Abrahante J.E."/>
            <person name="Garbe J."/>
        </authorList>
    </citation>
    <scope>NUCLEOTIDE SEQUENCE</scope>
    <source>
        <strain evidence="1">Duluth1</strain>
        <tissue evidence="1">Whole animal</tissue>
    </source>
</reference>
<dbReference type="InterPro" id="IPR031248">
    <property type="entry name" value="RNF213"/>
</dbReference>
<dbReference type="EMBL" id="JAIWYP010000011">
    <property type="protein sequence ID" value="KAH3735694.1"/>
    <property type="molecule type" value="Genomic_DNA"/>
</dbReference>
<dbReference type="AlphaFoldDB" id="A0A9D4D0R8"/>
<comment type="caution">
    <text evidence="1">The sequence shown here is derived from an EMBL/GenBank/DDBJ whole genome shotgun (WGS) entry which is preliminary data.</text>
</comment>
<dbReference type="PANTHER" id="PTHR22605">
    <property type="entry name" value="RZ-TYPE DOMAIN-CONTAINING PROTEIN"/>
    <property type="match status" value="1"/>
</dbReference>
<dbReference type="GO" id="GO:0016887">
    <property type="term" value="F:ATP hydrolysis activity"/>
    <property type="evidence" value="ECO:0007669"/>
    <property type="project" value="InterPro"/>
</dbReference>
<dbReference type="Proteomes" id="UP000828390">
    <property type="component" value="Unassembled WGS sequence"/>
</dbReference>
<dbReference type="PANTHER" id="PTHR22605:SF16">
    <property type="entry name" value="E3 UBIQUITIN-PROTEIN LIGASE RNF213"/>
    <property type="match status" value="1"/>
</dbReference>
<protein>
    <submittedName>
        <fullName evidence="1">Uncharacterized protein</fullName>
    </submittedName>
</protein>
<evidence type="ECO:0000313" key="2">
    <source>
        <dbReference type="Proteomes" id="UP000828390"/>
    </source>
</evidence>
<gene>
    <name evidence="1" type="ORF">DPMN_042229</name>
</gene>
<keyword evidence="2" id="KW-1185">Reference proteome</keyword>
<proteinExistence type="predicted"/>
<accession>A0A9D4D0R8</accession>